<proteinExistence type="predicted"/>
<dbReference type="GO" id="GO:0007051">
    <property type="term" value="P:spindle organization"/>
    <property type="evidence" value="ECO:0007669"/>
    <property type="project" value="TreeGrafter"/>
</dbReference>
<sequence length="322" mass="38307">RFWRQYRIEKLEHMKNDILKISVIKIQRYFRGYKQTKLERNRFLQTKEAVMKIQNYYRCWRLFKLTCAANFGEQQKRETSAIKIQSYWRKYQIRKATKALKKNKPCTKSKDEVNINLSLRHRFDMAVEGLLHRTKSLPEVIKCVTALDTLTSLSSHLCEDFVSKGLVKYIYDVFDITYSRSIGDIRATETALMVLINLYKYEKIASSVWETTIEVNGIEKLALIMMRSYEKNETTFCHVATLLWLFAFKQDYVEIIKGDLRTTQILRHVYKKLKNKNKVNQRMKSDSIPDTKPDWGQYYGKPKAFKDKTLAIEKLFLKLKLE</sequence>
<dbReference type="Pfam" id="PF00612">
    <property type="entry name" value="IQ"/>
    <property type="match status" value="2"/>
</dbReference>
<evidence type="ECO:0000256" key="4">
    <source>
        <dbReference type="ARBA" id="ARBA00022860"/>
    </source>
</evidence>
<dbReference type="InterPro" id="IPR000048">
    <property type="entry name" value="IQ_motif_EF-hand-BS"/>
</dbReference>
<dbReference type="AlphaFoldDB" id="A0A1B6D2E2"/>
<accession>A0A1B6D2E2</accession>
<reference evidence="5" key="1">
    <citation type="submission" date="2015-12" db="EMBL/GenBank/DDBJ databases">
        <title>De novo transcriptome assembly of four potential Pierce s Disease insect vectors from Arizona vineyards.</title>
        <authorList>
            <person name="Tassone E.E."/>
        </authorList>
    </citation>
    <scope>NUCLEOTIDE SEQUENCE</scope>
</reference>
<evidence type="ECO:0000256" key="3">
    <source>
        <dbReference type="ARBA" id="ARBA00022737"/>
    </source>
</evidence>
<protein>
    <submittedName>
        <fullName evidence="5">Uncharacterized protein</fullName>
    </submittedName>
</protein>
<organism evidence="5">
    <name type="scientific">Clastoptera arizonana</name>
    <name type="common">Arizona spittle bug</name>
    <dbReference type="NCBI Taxonomy" id="38151"/>
    <lineage>
        <taxon>Eukaryota</taxon>
        <taxon>Metazoa</taxon>
        <taxon>Ecdysozoa</taxon>
        <taxon>Arthropoda</taxon>
        <taxon>Hexapoda</taxon>
        <taxon>Insecta</taxon>
        <taxon>Pterygota</taxon>
        <taxon>Neoptera</taxon>
        <taxon>Paraneoptera</taxon>
        <taxon>Hemiptera</taxon>
        <taxon>Auchenorrhyncha</taxon>
        <taxon>Cercopoidea</taxon>
        <taxon>Clastopteridae</taxon>
        <taxon>Clastoptera</taxon>
    </lineage>
</organism>
<dbReference type="GO" id="GO:0000278">
    <property type="term" value="P:mitotic cell cycle"/>
    <property type="evidence" value="ECO:0007669"/>
    <property type="project" value="TreeGrafter"/>
</dbReference>
<dbReference type="CDD" id="cd23767">
    <property type="entry name" value="IQCD"/>
    <property type="match status" value="1"/>
</dbReference>
<dbReference type="GO" id="GO:0051295">
    <property type="term" value="P:establishment of meiotic spindle localization"/>
    <property type="evidence" value="ECO:0007669"/>
    <property type="project" value="TreeGrafter"/>
</dbReference>
<keyword evidence="4" id="KW-0112">Calmodulin-binding</keyword>
<dbReference type="PROSITE" id="PS50096">
    <property type="entry name" value="IQ"/>
    <property type="match status" value="2"/>
</dbReference>
<gene>
    <name evidence="5" type="ORF">g.15952</name>
</gene>
<dbReference type="PANTHER" id="PTHR22706:SF1">
    <property type="entry name" value="ASSEMBLY FACTOR FOR SPINDLE MICROTUBULES"/>
    <property type="match status" value="1"/>
</dbReference>
<keyword evidence="2" id="KW-0963">Cytoplasm</keyword>
<feature type="non-terminal residue" evidence="5">
    <location>
        <position position="1"/>
    </location>
</feature>
<dbReference type="GO" id="GO:0000922">
    <property type="term" value="C:spindle pole"/>
    <property type="evidence" value="ECO:0007669"/>
    <property type="project" value="TreeGrafter"/>
</dbReference>
<name>A0A1B6D2E2_9HEMI</name>
<keyword evidence="3" id="KW-0677">Repeat</keyword>
<dbReference type="GO" id="GO:0005516">
    <property type="term" value="F:calmodulin binding"/>
    <property type="evidence" value="ECO:0007669"/>
    <property type="project" value="UniProtKB-KW"/>
</dbReference>
<dbReference type="Gene3D" id="1.20.5.190">
    <property type="match status" value="1"/>
</dbReference>
<evidence type="ECO:0000256" key="2">
    <source>
        <dbReference type="ARBA" id="ARBA00022490"/>
    </source>
</evidence>
<evidence type="ECO:0000256" key="1">
    <source>
        <dbReference type="ARBA" id="ARBA00004496"/>
    </source>
</evidence>
<evidence type="ECO:0000313" key="5">
    <source>
        <dbReference type="EMBL" id="JAS19848.1"/>
    </source>
</evidence>
<dbReference type="InterPro" id="IPR051185">
    <property type="entry name" value="ASPM"/>
</dbReference>
<dbReference type="SMART" id="SM00015">
    <property type="entry name" value="IQ"/>
    <property type="match status" value="3"/>
</dbReference>
<dbReference type="PANTHER" id="PTHR22706">
    <property type="entry name" value="ASSEMBLY FACTOR FOR SPINDLE MICROTUBULES"/>
    <property type="match status" value="1"/>
</dbReference>
<dbReference type="GO" id="GO:0005737">
    <property type="term" value="C:cytoplasm"/>
    <property type="evidence" value="ECO:0007669"/>
    <property type="project" value="UniProtKB-SubCell"/>
</dbReference>
<comment type="subcellular location">
    <subcellularLocation>
        <location evidence="1">Cytoplasm</location>
    </subcellularLocation>
</comment>
<dbReference type="EMBL" id="GEDC01017450">
    <property type="protein sequence ID" value="JAS19848.1"/>
    <property type="molecule type" value="Transcribed_RNA"/>
</dbReference>